<evidence type="ECO:0000256" key="3">
    <source>
        <dbReference type="ARBA" id="ARBA00022679"/>
    </source>
</evidence>
<evidence type="ECO:0000256" key="1">
    <source>
        <dbReference type="ARBA" id="ARBA00006739"/>
    </source>
</evidence>
<evidence type="ECO:0000259" key="4">
    <source>
        <dbReference type="Pfam" id="PF00535"/>
    </source>
</evidence>
<reference evidence="5 6" key="1">
    <citation type="submission" date="2016-10" db="EMBL/GenBank/DDBJ databases">
        <authorList>
            <person name="de Groot N.N."/>
        </authorList>
    </citation>
    <scope>NUCLEOTIDE SEQUENCE [LARGE SCALE GENOMIC DNA]</scope>
    <source>
        <strain evidence="5 6">LMG 27731</strain>
    </source>
</reference>
<dbReference type="GO" id="GO:0016757">
    <property type="term" value="F:glycosyltransferase activity"/>
    <property type="evidence" value="ECO:0007669"/>
    <property type="project" value="UniProtKB-KW"/>
</dbReference>
<dbReference type="Gene3D" id="3.90.550.10">
    <property type="entry name" value="Spore Coat Polysaccharide Biosynthesis Protein SpsA, Chain A"/>
    <property type="match status" value="1"/>
</dbReference>
<dbReference type="PANTHER" id="PTHR43179:SF12">
    <property type="entry name" value="GALACTOFURANOSYLTRANSFERASE GLFT2"/>
    <property type="match status" value="1"/>
</dbReference>
<dbReference type="EMBL" id="FPBH01000014">
    <property type="protein sequence ID" value="SFU20015.1"/>
    <property type="molecule type" value="Genomic_DNA"/>
</dbReference>
<accession>A0A1I7E802</accession>
<evidence type="ECO:0000313" key="6">
    <source>
        <dbReference type="Proteomes" id="UP000198844"/>
    </source>
</evidence>
<gene>
    <name evidence="5" type="ORF">SAMN05192563_1014189</name>
</gene>
<feature type="domain" description="Glycosyltransferase 2-like" evidence="4">
    <location>
        <begin position="12"/>
        <end position="159"/>
    </location>
</feature>
<dbReference type="SUPFAM" id="SSF53448">
    <property type="entry name" value="Nucleotide-diphospho-sugar transferases"/>
    <property type="match status" value="1"/>
</dbReference>
<sequence length="336" mass="37684">MRPKTENLMVVVVVLNWNRGEDTVCCLESLYRQSYTNYSVVVVDNASTDDSRARIWQWASNQPSLSESRFQTTKSSLRDGVLFSINRGDFIMVNAESNGGYAAGNNIGINLGVSSSAKYIWLLNNDTELHRDALAELVAAADDDDRIGMCGSLLIDYREREIIQAIGGVKFNVFRASGRQIGNGSHLSDGCEEITRPTYVAGASLLARTEMVREIGLLEERYFLYYEEIDWARRASQWEIGVASKSIVYHKEGGTIGTRTSDGRSELSQYYLARNILLFYFRFHRAFYVLAVLKVVKEIFAELIKGSGLARVTLRALLDGLNQKTGAAEIEIINRQ</sequence>
<evidence type="ECO:0000313" key="5">
    <source>
        <dbReference type="EMBL" id="SFU20015.1"/>
    </source>
</evidence>
<dbReference type="Proteomes" id="UP000198844">
    <property type="component" value="Unassembled WGS sequence"/>
</dbReference>
<dbReference type="InterPro" id="IPR001173">
    <property type="entry name" value="Glyco_trans_2-like"/>
</dbReference>
<keyword evidence="3" id="KW-0808">Transferase</keyword>
<dbReference type="OrthoDB" id="9771846at2"/>
<dbReference type="PANTHER" id="PTHR43179">
    <property type="entry name" value="RHAMNOSYLTRANSFERASE WBBL"/>
    <property type="match status" value="1"/>
</dbReference>
<keyword evidence="2" id="KW-0328">Glycosyltransferase</keyword>
<protein>
    <recommendedName>
        <fullName evidence="4">Glycosyltransferase 2-like domain-containing protein</fullName>
    </recommendedName>
</protein>
<name>A0A1I7E802_9BURK</name>
<comment type="similarity">
    <text evidence="1">Belongs to the glycosyltransferase 2 family.</text>
</comment>
<dbReference type="Pfam" id="PF00535">
    <property type="entry name" value="Glycos_transf_2"/>
    <property type="match status" value="1"/>
</dbReference>
<evidence type="ECO:0000256" key="2">
    <source>
        <dbReference type="ARBA" id="ARBA00022676"/>
    </source>
</evidence>
<dbReference type="AlphaFoldDB" id="A0A1I7E802"/>
<dbReference type="InterPro" id="IPR029044">
    <property type="entry name" value="Nucleotide-diphossugar_trans"/>
</dbReference>
<dbReference type="CDD" id="cd04186">
    <property type="entry name" value="GT_2_like_c"/>
    <property type="match status" value="1"/>
</dbReference>
<organism evidence="5 6">
    <name type="scientific">Paraburkholderia aspalathi</name>
    <dbReference type="NCBI Taxonomy" id="1324617"/>
    <lineage>
        <taxon>Bacteria</taxon>
        <taxon>Pseudomonadati</taxon>
        <taxon>Pseudomonadota</taxon>
        <taxon>Betaproteobacteria</taxon>
        <taxon>Burkholderiales</taxon>
        <taxon>Burkholderiaceae</taxon>
        <taxon>Paraburkholderia</taxon>
    </lineage>
</organism>
<proteinExistence type="inferred from homology"/>